<evidence type="ECO:0000313" key="3">
    <source>
        <dbReference type="Proteomes" id="UP001205612"/>
    </source>
</evidence>
<evidence type="ECO:0000256" key="1">
    <source>
        <dbReference type="SAM" id="Phobius"/>
    </source>
</evidence>
<keyword evidence="1" id="KW-0472">Membrane</keyword>
<feature type="transmembrane region" description="Helical" evidence="1">
    <location>
        <begin position="15"/>
        <end position="36"/>
    </location>
</feature>
<organism evidence="2 3">
    <name type="scientific">Streptomyces pyxinicus</name>
    <dbReference type="NCBI Taxonomy" id="2970331"/>
    <lineage>
        <taxon>Bacteria</taxon>
        <taxon>Bacillati</taxon>
        <taxon>Actinomycetota</taxon>
        <taxon>Actinomycetes</taxon>
        <taxon>Kitasatosporales</taxon>
        <taxon>Streptomycetaceae</taxon>
        <taxon>Streptomyces</taxon>
    </lineage>
</organism>
<proteinExistence type="predicted"/>
<dbReference type="Proteomes" id="UP001205612">
    <property type="component" value="Unassembled WGS sequence"/>
</dbReference>
<name>A0ABT2AXI6_9ACTN</name>
<comment type="caution">
    <text evidence="2">The sequence shown here is derived from an EMBL/GenBank/DDBJ whole genome shotgun (WGS) entry which is preliminary data.</text>
</comment>
<accession>A0ABT2AXI6</accession>
<protein>
    <submittedName>
        <fullName evidence="2">Uncharacterized protein</fullName>
    </submittedName>
</protein>
<sequence length="40" mass="4491">MPESPFVAYKGLDLMPTWFAVMVAVLVVIGIALAAWRRDR</sequence>
<dbReference type="EMBL" id="JANUGP010000002">
    <property type="protein sequence ID" value="MCS0600600.1"/>
    <property type="molecule type" value="Genomic_DNA"/>
</dbReference>
<evidence type="ECO:0000313" key="2">
    <source>
        <dbReference type="EMBL" id="MCS0600600.1"/>
    </source>
</evidence>
<dbReference type="RefSeq" id="WP_258776931.1">
    <property type="nucleotide sequence ID" value="NZ_JANUGP010000002.1"/>
</dbReference>
<keyword evidence="1" id="KW-1133">Transmembrane helix</keyword>
<reference evidence="2 3" key="1">
    <citation type="submission" date="2022-08" db="EMBL/GenBank/DDBJ databases">
        <authorList>
            <person name="Somphong A."/>
            <person name="Phongsopitanun W."/>
        </authorList>
    </citation>
    <scope>NUCLEOTIDE SEQUENCE [LARGE SCALE GENOMIC DNA]</scope>
    <source>
        <strain evidence="2 3">LP11</strain>
    </source>
</reference>
<keyword evidence="1" id="KW-0812">Transmembrane</keyword>
<keyword evidence="3" id="KW-1185">Reference proteome</keyword>
<gene>
    <name evidence="2" type="ORF">NX794_05045</name>
</gene>